<accession>A0ABU2A3W1</accession>
<dbReference type="PANTHER" id="PTHR37089:SF3">
    <property type="entry name" value="EXPORTED PROTEIN"/>
    <property type="match status" value="1"/>
</dbReference>
<reference evidence="3 4" key="1">
    <citation type="submission" date="2023-07" db="EMBL/GenBank/DDBJ databases">
        <title>Sorghum-associated microbial communities from plants grown in Nebraska, USA.</title>
        <authorList>
            <person name="Schachtman D."/>
        </authorList>
    </citation>
    <scope>NUCLEOTIDE SEQUENCE [LARGE SCALE GENOMIC DNA]</scope>
    <source>
        <strain evidence="3 4">BE316</strain>
    </source>
</reference>
<name>A0ABU2A3W1_9BURK</name>
<evidence type="ECO:0000259" key="2">
    <source>
        <dbReference type="Pfam" id="PF05229"/>
    </source>
</evidence>
<sequence length="164" mass="17219">MTRLIFVLLLTLLAWSDPARALCLPAVCSCGVATTNVAFGTYNPLAYGNTDSTGSVRVSCGGVAGLLIPFNIAISPGGGGSYAGRRMSKGAHYLSYNLYTDSSYTTIWGDGSASSQLVNAGVTLDVLGLSPTQVFWIYGRLPGRQLTAVPGVYADTINVTLTYY</sequence>
<keyword evidence="4" id="KW-1185">Reference proteome</keyword>
<feature type="signal peptide" evidence="1">
    <location>
        <begin position="1"/>
        <end position="21"/>
    </location>
</feature>
<evidence type="ECO:0000313" key="4">
    <source>
        <dbReference type="Proteomes" id="UP001180825"/>
    </source>
</evidence>
<protein>
    <submittedName>
        <fullName evidence="3">Spore coat protein U-like protein</fullName>
    </submittedName>
</protein>
<dbReference type="EMBL" id="JAVDXV010000002">
    <property type="protein sequence ID" value="MDR7331883.1"/>
    <property type="molecule type" value="Genomic_DNA"/>
</dbReference>
<dbReference type="InterPro" id="IPR007893">
    <property type="entry name" value="Spore_coat_U/FanG"/>
</dbReference>
<evidence type="ECO:0000256" key="1">
    <source>
        <dbReference type="SAM" id="SignalP"/>
    </source>
</evidence>
<comment type="caution">
    <text evidence="3">The sequence shown here is derived from an EMBL/GenBank/DDBJ whole genome shotgun (WGS) entry which is preliminary data.</text>
</comment>
<keyword evidence="1" id="KW-0732">Signal</keyword>
<dbReference type="PANTHER" id="PTHR37089">
    <property type="entry name" value="PROTEIN U-RELATED"/>
    <property type="match status" value="1"/>
</dbReference>
<feature type="domain" description="Spore coat protein U/FanG" evidence="2">
    <location>
        <begin position="28"/>
        <end position="160"/>
    </location>
</feature>
<gene>
    <name evidence="3" type="ORF">J2X21_001009</name>
</gene>
<organism evidence="3 4">
    <name type="scientific">Roseateles asaccharophilus</name>
    <dbReference type="NCBI Taxonomy" id="582607"/>
    <lineage>
        <taxon>Bacteria</taxon>
        <taxon>Pseudomonadati</taxon>
        <taxon>Pseudomonadota</taxon>
        <taxon>Betaproteobacteria</taxon>
        <taxon>Burkholderiales</taxon>
        <taxon>Sphaerotilaceae</taxon>
        <taxon>Roseateles</taxon>
    </lineage>
</organism>
<dbReference type="SMART" id="SM00972">
    <property type="entry name" value="SCPU"/>
    <property type="match status" value="1"/>
</dbReference>
<feature type="chain" id="PRO_5046550331" evidence="1">
    <location>
        <begin position="22"/>
        <end position="164"/>
    </location>
</feature>
<dbReference type="RefSeq" id="WP_310325690.1">
    <property type="nucleotide sequence ID" value="NZ_JAVDXV010000002.1"/>
</dbReference>
<proteinExistence type="predicted"/>
<dbReference type="Proteomes" id="UP001180825">
    <property type="component" value="Unassembled WGS sequence"/>
</dbReference>
<dbReference type="InterPro" id="IPR053167">
    <property type="entry name" value="Spore_coat_component"/>
</dbReference>
<dbReference type="Pfam" id="PF05229">
    <property type="entry name" value="SCPU"/>
    <property type="match status" value="1"/>
</dbReference>
<evidence type="ECO:0000313" key="3">
    <source>
        <dbReference type="EMBL" id="MDR7331883.1"/>
    </source>
</evidence>